<evidence type="ECO:0000256" key="6">
    <source>
        <dbReference type="ARBA" id="ARBA00022692"/>
    </source>
</evidence>
<dbReference type="GO" id="GO:0043541">
    <property type="term" value="C:UDP-N-acetylglucosamine transferase complex"/>
    <property type="evidence" value="ECO:0007669"/>
    <property type="project" value="TreeGrafter"/>
</dbReference>
<dbReference type="InterPro" id="IPR013969">
    <property type="entry name" value="Oligosacch_biosynth_Alg14"/>
</dbReference>
<evidence type="ECO:0000256" key="3">
    <source>
        <dbReference type="ARBA" id="ARBA00009731"/>
    </source>
</evidence>
<evidence type="ECO:0000256" key="2">
    <source>
        <dbReference type="ARBA" id="ARBA00004590"/>
    </source>
</evidence>
<protein>
    <recommendedName>
        <fullName evidence="5 11">UDP-N-acetylglucosamine transferase subunit ALG14</fullName>
    </recommendedName>
    <alternativeName>
        <fullName evidence="10 11">Asparagine-linked glycosylation protein 14</fullName>
    </alternativeName>
</protein>
<evidence type="ECO:0000256" key="7">
    <source>
        <dbReference type="ARBA" id="ARBA00022824"/>
    </source>
</evidence>
<evidence type="ECO:0000256" key="8">
    <source>
        <dbReference type="ARBA" id="ARBA00022989"/>
    </source>
</evidence>
<evidence type="ECO:0000256" key="5">
    <source>
        <dbReference type="ARBA" id="ARBA00017467"/>
    </source>
</evidence>
<dbReference type="AlphaFoldDB" id="A0A6A6C2Z3"/>
<dbReference type="Pfam" id="PF08660">
    <property type="entry name" value="Alg14"/>
    <property type="match status" value="1"/>
</dbReference>
<comment type="subunit">
    <text evidence="4 11">Heterodimer with ALG13 to form a functional enzyme.</text>
</comment>
<keyword evidence="9" id="KW-0472">Membrane</keyword>
<comment type="similarity">
    <text evidence="3 11">Belongs to the ALG14 family.</text>
</comment>
<evidence type="ECO:0000313" key="12">
    <source>
        <dbReference type="EMBL" id="KAF2159776.1"/>
    </source>
</evidence>
<sequence>MNLHAAILALSTTLLLLLLLPALYRLHTILSPTRPKPRLVPGENAHILIVLGSGGHTAEMLSMLSRAELDWKNKLSRRTWVVGEGDGISAERAGGFEREVIGGGEADEEGEGRWSVQTVPRARKIHQRVWTAPWSCVRCAWVCWGVLLPSEEEERESADFPDIILVNGPATATILVFVSVLMRFLDAGGCHSRGKMRTVYVESWARVKRVSLSGRLLGWVVDRFLVQWESLEGRVGGGRGEFVGVLV</sequence>
<evidence type="ECO:0000256" key="10">
    <source>
        <dbReference type="ARBA" id="ARBA00032062"/>
    </source>
</evidence>
<evidence type="ECO:0000313" key="13">
    <source>
        <dbReference type="Proteomes" id="UP000799537"/>
    </source>
</evidence>
<comment type="function">
    <text evidence="11">Involved in protein N-glycosylation. Essential for the second step of the dolichol-linked oligosaccharide pathway. Anchors the catalytic subunit ALG13 to the ER.</text>
</comment>
<evidence type="ECO:0000256" key="1">
    <source>
        <dbReference type="ARBA" id="ARBA00004389"/>
    </source>
</evidence>
<keyword evidence="12" id="KW-0808">Transferase</keyword>
<keyword evidence="7 11" id="KW-0256">Endoplasmic reticulum</keyword>
<proteinExistence type="inferred from homology"/>
<dbReference type="PANTHER" id="PTHR12154:SF4">
    <property type="entry name" value="UDP-N-ACETYLGLUCOSAMINE TRANSFERASE SUBUNIT ALG14 HOMOLOG"/>
    <property type="match status" value="1"/>
</dbReference>
<accession>A0A6A6C2Z3</accession>
<dbReference type="GO" id="GO:0031965">
    <property type="term" value="C:nuclear membrane"/>
    <property type="evidence" value="ECO:0007669"/>
    <property type="project" value="UniProtKB-SubCell"/>
</dbReference>
<dbReference type="GO" id="GO:0004577">
    <property type="term" value="F:N-acetylglucosaminyldiphosphodolichol N-acetylglucosaminyltransferase activity"/>
    <property type="evidence" value="ECO:0007669"/>
    <property type="project" value="TreeGrafter"/>
</dbReference>
<dbReference type="OrthoDB" id="17098at2759"/>
<organism evidence="12 13">
    <name type="scientific">Zasmidium cellare ATCC 36951</name>
    <dbReference type="NCBI Taxonomy" id="1080233"/>
    <lineage>
        <taxon>Eukaryota</taxon>
        <taxon>Fungi</taxon>
        <taxon>Dikarya</taxon>
        <taxon>Ascomycota</taxon>
        <taxon>Pezizomycotina</taxon>
        <taxon>Dothideomycetes</taxon>
        <taxon>Dothideomycetidae</taxon>
        <taxon>Mycosphaerellales</taxon>
        <taxon>Mycosphaerellaceae</taxon>
        <taxon>Zasmidium</taxon>
    </lineage>
</organism>
<dbReference type="PANTHER" id="PTHR12154">
    <property type="entry name" value="GLYCOSYL TRANSFERASE-RELATED"/>
    <property type="match status" value="1"/>
</dbReference>
<name>A0A6A6C2Z3_ZASCE</name>
<keyword evidence="13" id="KW-1185">Reference proteome</keyword>
<keyword evidence="8" id="KW-1133">Transmembrane helix</keyword>
<gene>
    <name evidence="11" type="primary">ALG14</name>
    <name evidence="12" type="ORF">M409DRAFT_70823</name>
</gene>
<reference evidence="12" key="1">
    <citation type="journal article" date="2020" name="Stud. Mycol.">
        <title>101 Dothideomycetes genomes: a test case for predicting lifestyles and emergence of pathogens.</title>
        <authorList>
            <person name="Haridas S."/>
            <person name="Albert R."/>
            <person name="Binder M."/>
            <person name="Bloem J."/>
            <person name="Labutti K."/>
            <person name="Salamov A."/>
            <person name="Andreopoulos B."/>
            <person name="Baker S."/>
            <person name="Barry K."/>
            <person name="Bills G."/>
            <person name="Bluhm B."/>
            <person name="Cannon C."/>
            <person name="Castanera R."/>
            <person name="Culley D."/>
            <person name="Daum C."/>
            <person name="Ezra D."/>
            <person name="Gonzalez J."/>
            <person name="Henrissat B."/>
            <person name="Kuo A."/>
            <person name="Liang C."/>
            <person name="Lipzen A."/>
            <person name="Lutzoni F."/>
            <person name="Magnuson J."/>
            <person name="Mondo S."/>
            <person name="Nolan M."/>
            <person name="Ohm R."/>
            <person name="Pangilinan J."/>
            <person name="Park H.-J."/>
            <person name="Ramirez L."/>
            <person name="Alfaro M."/>
            <person name="Sun H."/>
            <person name="Tritt A."/>
            <person name="Yoshinaga Y."/>
            <person name="Zwiers L.-H."/>
            <person name="Turgeon B."/>
            <person name="Goodwin S."/>
            <person name="Spatafora J."/>
            <person name="Crous P."/>
            <person name="Grigoriev I."/>
        </authorList>
    </citation>
    <scope>NUCLEOTIDE SEQUENCE</scope>
    <source>
        <strain evidence="12">ATCC 36951</strain>
    </source>
</reference>
<dbReference type="Gene3D" id="3.40.50.2000">
    <property type="entry name" value="Glycogen Phosphorylase B"/>
    <property type="match status" value="1"/>
</dbReference>
<keyword evidence="6" id="KW-0812">Transmembrane</keyword>
<evidence type="ECO:0000256" key="9">
    <source>
        <dbReference type="ARBA" id="ARBA00023136"/>
    </source>
</evidence>
<evidence type="ECO:0000256" key="11">
    <source>
        <dbReference type="RuleBase" id="RU362127"/>
    </source>
</evidence>
<comment type="subcellular location">
    <subcellularLocation>
        <location evidence="1 11">Endoplasmic reticulum membrane</location>
        <topology evidence="1 11">Single-pass membrane protein</topology>
    </subcellularLocation>
    <subcellularLocation>
        <location evidence="2">Nucleus membrane</location>
        <topology evidence="2">Single-pass membrane protein</topology>
    </subcellularLocation>
</comment>
<dbReference type="Proteomes" id="UP000799537">
    <property type="component" value="Unassembled WGS sequence"/>
</dbReference>
<evidence type="ECO:0000256" key="4">
    <source>
        <dbReference type="ARBA" id="ARBA00011335"/>
    </source>
</evidence>
<dbReference type="EMBL" id="ML993633">
    <property type="protein sequence ID" value="KAF2159776.1"/>
    <property type="molecule type" value="Genomic_DNA"/>
</dbReference>
<dbReference type="GO" id="GO:0006488">
    <property type="term" value="P:dolichol-linked oligosaccharide biosynthetic process"/>
    <property type="evidence" value="ECO:0007669"/>
    <property type="project" value="InterPro"/>
</dbReference>